<dbReference type="AlphaFoldDB" id="S0FPR0"/>
<gene>
    <name evidence="2" type="ORF">CTER_3817</name>
</gene>
<organism evidence="2 3">
    <name type="scientific">Ruminiclostridium cellobioparum subsp. termitidis CT1112</name>
    <dbReference type="NCBI Taxonomy" id="1195236"/>
    <lineage>
        <taxon>Bacteria</taxon>
        <taxon>Bacillati</taxon>
        <taxon>Bacillota</taxon>
        <taxon>Clostridia</taxon>
        <taxon>Eubacteriales</taxon>
        <taxon>Oscillospiraceae</taxon>
        <taxon>Ruminiclostridium</taxon>
    </lineage>
</organism>
<dbReference type="RefSeq" id="WP_004628388.1">
    <property type="nucleotide sequence ID" value="NZ_AORV01000054.1"/>
</dbReference>
<feature type="region of interest" description="Disordered" evidence="1">
    <location>
        <begin position="150"/>
        <end position="173"/>
    </location>
</feature>
<feature type="compositionally biased region" description="Polar residues" evidence="1">
    <location>
        <begin position="164"/>
        <end position="173"/>
    </location>
</feature>
<keyword evidence="3" id="KW-1185">Reference proteome</keyword>
<evidence type="ECO:0000313" key="3">
    <source>
        <dbReference type="Proteomes" id="UP000014155"/>
    </source>
</evidence>
<dbReference type="Proteomes" id="UP000014155">
    <property type="component" value="Unassembled WGS sequence"/>
</dbReference>
<evidence type="ECO:0000313" key="2">
    <source>
        <dbReference type="EMBL" id="EMS70473.1"/>
    </source>
</evidence>
<comment type="caution">
    <text evidence="2">The sequence shown here is derived from an EMBL/GenBank/DDBJ whole genome shotgun (WGS) entry which is preliminary data.</text>
</comment>
<protein>
    <submittedName>
        <fullName evidence="2">Uncharacterized protein</fullName>
    </submittedName>
</protein>
<dbReference type="EMBL" id="AORV01000054">
    <property type="protein sequence ID" value="EMS70473.1"/>
    <property type="molecule type" value="Genomic_DNA"/>
</dbReference>
<feature type="region of interest" description="Disordered" evidence="1">
    <location>
        <begin position="283"/>
        <end position="346"/>
    </location>
</feature>
<sequence>MVKSSKKYKIVALILALVLITTTIPLTILGIDNLKPDTITVDNASSEDKRIASEISNETGVSIEEVFELKAYGRSWNEVLTFLRNKSTMGESSNKNKRDDLLLNAGLDEEYMKKLKKEGFTEDEISEAKLIEERVIFQLEEITSKTEANQLNSSGTAGLPNPSGPSVNAINQPNQADTGKLAFDVGNTDSNADIIMYQKLYEKIDIKNAIYFMLKLKADFGSCEKAFDEYLFSLQADIDLNDYIKDKEAYLKSRDEKKLLLDDRNVITLEKIEAKSIEKIQTEDRDSDLISDQNQAADKSLSEAAPKETSPLPDVPKPNSVDVKPKNPTDEIMNEINGINPIENQK</sequence>
<accession>S0FPR0</accession>
<name>S0FPR0_RUMCE</name>
<proteinExistence type="predicted"/>
<evidence type="ECO:0000256" key="1">
    <source>
        <dbReference type="SAM" id="MobiDB-lite"/>
    </source>
</evidence>
<dbReference type="PATRIC" id="fig|1195236.3.peg.4027"/>
<reference evidence="2 3" key="1">
    <citation type="journal article" date="2013" name="Genome Announc.">
        <title>Draft Genome Sequence of the Cellulolytic, Mesophilic, Anaerobic Bacterium Clostridium termitidis Strain CT1112 (DSM 5398).</title>
        <authorList>
            <person name="Lal S."/>
            <person name="Ramachandran U."/>
            <person name="Zhang X."/>
            <person name="Munir R."/>
            <person name="Sparling R."/>
            <person name="Levin D.B."/>
        </authorList>
    </citation>
    <scope>NUCLEOTIDE SEQUENCE [LARGE SCALE GENOMIC DNA]</scope>
    <source>
        <strain evidence="2 3">CT1112</strain>
    </source>
</reference>
<dbReference type="STRING" id="1195236.CTER_3817"/>
<dbReference type="eggNOG" id="ENOG50335CP">
    <property type="taxonomic scope" value="Bacteria"/>
</dbReference>